<dbReference type="AlphaFoldDB" id="A0A067R203"/>
<dbReference type="EMBL" id="KK853080">
    <property type="protein sequence ID" value="KDR11688.1"/>
    <property type="molecule type" value="Genomic_DNA"/>
</dbReference>
<dbReference type="STRING" id="136037.A0A067R203"/>
<sequence>MKYDPDPYVIAEPIPGNILKWHYVITGPENTPYARGLYHGKLVFPINYPFEPPTIYMITPNGRLVLVLFLLAGFYQTSHASQL</sequence>
<protein>
    <submittedName>
        <fullName evidence="3">Ubiquitin-conjugating enzyme E2 J2</fullName>
    </submittedName>
</protein>
<dbReference type="PANTHER" id="PTHR24067">
    <property type="entry name" value="UBIQUITIN-CONJUGATING ENZYME E2"/>
    <property type="match status" value="1"/>
</dbReference>
<dbReference type="InParanoid" id="A0A067R203"/>
<dbReference type="Pfam" id="PF00179">
    <property type="entry name" value="UQ_con"/>
    <property type="match status" value="1"/>
</dbReference>
<dbReference type="InterPro" id="IPR050113">
    <property type="entry name" value="Ub_conjugating_enzyme"/>
</dbReference>
<accession>A0A067R203</accession>
<dbReference type="Gene3D" id="3.10.110.10">
    <property type="entry name" value="Ubiquitin Conjugating Enzyme"/>
    <property type="match status" value="1"/>
</dbReference>
<evidence type="ECO:0000256" key="1">
    <source>
        <dbReference type="SAM" id="Phobius"/>
    </source>
</evidence>
<feature type="transmembrane region" description="Helical" evidence="1">
    <location>
        <begin position="55"/>
        <end position="75"/>
    </location>
</feature>
<reference evidence="3 4" key="1">
    <citation type="journal article" date="2014" name="Nat. Commun.">
        <title>Molecular traces of alternative social organization in a termite genome.</title>
        <authorList>
            <person name="Terrapon N."/>
            <person name="Li C."/>
            <person name="Robertson H.M."/>
            <person name="Ji L."/>
            <person name="Meng X."/>
            <person name="Booth W."/>
            <person name="Chen Z."/>
            <person name="Childers C.P."/>
            <person name="Glastad K.M."/>
            <person name="Gokhale K."/>
            <person name="Gowin J."/>
            <person name="Gronenberg W."/>
            <person name="Hermansen R.A."/>
            <person name="Hu H."/>
            <person name="Hunt B.G."/>
            <person name="Huylmans A.K."/>
            <person name="Khalil S.M."/>
            <person name="Mitchell R.D."/>
            <person name="Munoz-Torres M.C."/>
            <person name="Mustard J.A."/>
            <person name="Pan H."/>
            <person name="Reese J.T."/>
            <person name="Scharf M.E."/>
            <person name="Sun F."/>
            <person name="Vogel H."/>
            <person name="Xiao J."/>
            <person name="Yang W."/>
            <person name="Yang Z."/>
            <person name="Yang Z."/>
            <person name="Zhou J."/>
            <person name="Zhu J."/>
            <person name="Brent C.S."/>
            <person name="Elsik C.G."/>
            <person name="Goodisman M.A."/>
            <person name="Liberles D.A."/>
            <person name="Roe R.M."/>
            <person name="Vargo E.L."/>
            <person name="Vilcinskas A."/>
            <person name="Wang J."/>
            <person name="Bornberg-Bauer E."/>
            <person name="Korb J."/>
            <person name="Zhang G."/>
            <person name="Liebig J."/>
        </authorList>
    </citation>
    <scope>NUCLEOTIDE SEQUENCE [LARGE SCALE GENOMIC DNA]</scope>
    <source>
        <tissue evidence="3">Whole organism</tissue>
    </source>
</reference>
<dbReference type="SUPFAM" id="SSF54495">
    <property type="entry name" value="UBC-like"/>
    <property type="match status" value="1"/>
</dbReference>
<keyword evidence="1" id="KW-1133">Transmembrane helix</keyword>
<dbReference type="eggNOG" id="KOG0894">
    <property type="taxonomic scope" value="Eukaryota"/>
</dbReference>
<dbReference type="InterPro" id="IPR000608">
    <property type="entry name" value="UBC"/>
</dbReference>
<keyword evidence="1" id="KW-0812">Transmembrane</keyword>
<feature type="domain" description="UBC core" evidence="2">
    <location>
        <begin position="1"/>
        <end position="83"/>
    </location>
</feature>
<evidence type="ECO:0000313" key="4">
    <source>
        <dbReference type="Proteomes" id="UP000027135"/>
    </source>
</evidence>
<gene>
    <name evidence="3" type="ORF">L798_14183</name>
</gene>
<evidence type="ECO:0000259" key="2">
    <source>
        <dbReference type="PROSITE" id="PS50127"/>
    </source>
</evidence>
<dbReference type="Proteomes" id="UP000027135">
    <property type="component" value="Unassembled WGS sequence"/>
</dbReference>
<proteinExistence type="predicted"/>
<evidence type="ECO:0000313" key="3">
    <source>
        <dbReference type="EMBL" id="KDR11688.1"/>
    </source>
</evidence>
<name>A0A067R203_ZOONE</name>
<dbReference type="PROSITE" id="PS50127">
    <property type="entry name" value="UBC_2"/>
    <property type="match status" value="1"/>
</dbReference>
<dbReference type="InterPro" id="IPR016135">
    <property type="entry name" value="UBQ-conjugating_enzyme/RWD"/>
</dbReference>
<organism evidence="3 4">
    <name type="scientific">Zootermopsis nevadensis</name>
    <name type="common">Dampwood termite</name>
    <dbReference type="NCBI Taxonomy" id="136037"/>
    <lineage>
        <taxon>Eukaryota</taxon>
        <taxon>Metazoa</taxon>
        <taxon>Ecdysozoa</taxon>
        <taxon>Arthropoda</taxon>
        <taxon>Hexapoda</taxon>
        <taxon>Insecta</taxon>
        <taxon>Pterygota</taxon>
        <taxon>Neoptera</taxon>
        <taxon>Polyneoptera</taxon>
        <taxon>Dictyoptera</taxon>
        <taxon>Blattodea</taxon>
        <taxon>Blattoidea</taxon>
        <taxon>Termitoidae</taxon>
        <taxon>Termopsidae</taxon>
        <taxon>Zootermopsis</taxon>
    </lineage>
</organism>
<keyword evidence="1" id="KW-0472">Membrane</keyword>
<keyword evidence="4" id="KW-1185">Reference proteome</keyword>